<accession>A0ACB0ZEL3</accession>
<dbReference type="EMBL" id="CAVMJV010000032">
    <property type="protein sequence ID" value="CAK5077430.1"/>
    <property type="molecule type" value="Genomic_DNA"/>
</dbReference>
<name>A0ACB0ZEL3_MELEN</name>
<keyword evidence="2" id="KW-1185">Reference proteome</keyword>
<organism evidence="1 2">
    <name type="scientific">Meloidogyne enterolobii</name>
    <name type="common">Root-knot nematode worm</name>
    <name type="synonym">Meloidogyne mayaguensis</name>
    <dbReference type="NCBI Taxonomy" id="390850"/>
    <lineage>
        <taxon>Eukaryota</taxon>
        <taxon>Metazoa</taxon>
        <taxon>Ecdysozoa</taxon>
        <taxon>Nematoda</taxon>
        <taxon>Chromadorea</taxon>
        <taxon>Rhabditida</taxon>
        <taxon>Tylenchina</taxon>
        <taxon>Tylenchomorpha</taxon>
        <taxon>Tylenchoidea</taxon>
        <taxon>Meloidogynidae</taxon>
        <taxon>Meloidogyninae</taxon>
        <taxon>Meloidogyne</taxon>
    </lineage>
</organism>
<proteinExistence type="predicted"/>
<sequence length="101" mass="11313">MRFSQNLSQSNIKVILGLLLPPSILLLDFKTPLYTSNTERSNHTTFIGSLESERPLLGNDCVGDDNLKEMVEDASFEKVKGGMPLESQIDKKIILYCHPFA</sequence>
<protein>
    <submittedName>
        <fullName evidence="1">Uncharacterized protein</fullName>
    </submittedName>
</protein>
<gene>
    <name evidence="1" type="ORF">MENTE1834_LOCUS24349</name>
</gene>
<reference evidence="1" key="1">
    <citation type="submission" date="2023-11" db="EMBL/GenBank/DDBJ databases">
        <authorList>
            <person name="Poullet M."/>
        </authorList>
    </citation>
    <scope>NUCLEOTIDE SEQUENCE</scope>
    <source>
        <strain evidence="1">E1834</strain>
    </source>
</reference>
<evidence type="ECO:0000313" key="1">
    <source>
        <dbReference type="EMBL" id="CAK5077430.1"/>
    </source>
</evidence>
<evidence type="ECO:0000313" key="2">
    <source>
        <dbReference type="Proteomes" id="UP001497535"/>
    </source>
</evidence>
<comment type="caution">
    <text evidence="1">The sequence shown here is derived from an EMBL/GenBank/DDBJ whole genome shotgun (WGS) entry which is preliminary data.</text>
</comment>
<dbReference type="Proteomes" id="UP001497535">
    <property type="component" value="Unassembled WGS sequence"/>
</dbReference>